<proteinExistence type="predicted"/>
<dbReference type="InterPro" id="IPR013320">
    <property type="entry name" value="ConA-like_dom_sf"/>
</dbReference>
<reference evidence="4" key="1">
    <citation type="submission" date="2021-02" db="EMBL/GenBank/DDBJ databases">
        <authorList>
            <person name="Nowell W R."/>
        </authorList>
    </citation>
    <scope>NUCLEOTIDE SEQUENCE</scope>
</reference>
<organism evidence="4 6">
    <name type="scientific">Adineta ricciae</name>
    <name type="common">Rotifer</name>
    <dbReference type="NCBI Taxonomy" id="249248"/>
    <lineage>
        <taxon>Eukaryota</taxon>
        <taxon>Metazoa</taxon>
        <taxon>Spiralia</taxon>
        <taxon>Gnathifera</taxon>
        <taxon>Rotifera</taxon>
        <taxon>Eurotatoria</taxon>
        <taxon>Bdelloidea</taxon>
        <taxon>Adinetida</taxon>
        <taxon>Adinetidae</taxon>
        <taxon>Adineta</taxon>
    </lineage>
</organism>
<evidence type="ECO:0000313" key="3">
    <source>
        <dbReference type="EMBL" id="CAF1010173.1"/>
    </source>
</evidence>
<keyword evidence="1" id="KW-0472">Membrane</keyword>
<dbReference type="PANTHER" id="PTHR44444">
    <property type="entry name" value="PROTEIN SEL-1 HOMOLOG 3"/>
    <property type="match status" value="1"/>
</dbReference>
<dbReference type="InterPro" id="IPR011990">
    <property type="entry name" value="TPR-like_helical_dom_sf"/>
</dbReference>
<protein>
    <submittedName>
        <fullName evidence="4">Uncharacterized protein</fullName>
    </submittedName>
</protein>
<dbReference type="InterPro" id="IPR042756">
    <property type="entry name" value="Sel-1L3"/>
</dbReference>
<keyword evidence="1" id="KW-1133">Transmembrane helix</keyword>
<dbReference type="SMART" id="SM00671">
    <property type="entry name" value="SEL1"/>
    <property type="match status" value="6"/>
</dbReference>
<evidence type="ECO:0000313" key="5">
    <source>
        <dbReference type="Proteomes" id="UP000663828"/>
    </source>
</evidence>
<keyword evidence="5" id="KW-1185">Reference proteome</keyword>
<dbReference type="Proteomes" id="UP000663852">
    <property type="component" value="Unassembled WGS sequence"/>
</dbReference>
<keyword evidence="2" id="KW-0732">Signal</keyword>
<feature type="signal peptide" evidence="2">
    <location>
        <begin position="1"/>
        <end position="20"/>
    </location>
</feature>
<keyword evidence="1" id="KW-0812">Transmembrane</keyword>
<dbReference type="OrthoDB" id="272077at2759"/>
<sequence length="1022" mass="119186">MKMVIHAIHMFICCFYLANSQISKEYDRILANELDYIDVKSIPAVLHNDNVYLTILYKCSLFTRRRISLAIRIERNLYRYNFAVFRRHWFCQKSTRVQTRYIHVKLHRSLAYASDSQINLQSWPIEHGQLYLTMYQNEHEKENEIIKTLQYKVKFLPVHERPNIRSFRWSPPMNRRTEGVCQTEPEIIRTVNYPLLLTGGVYGKHFVLPAYKEYSLRLEQHTRVTRPKFSILFWIFIEDYCASDVSTMHCAILQHLTFNNTHLSPELFLNREGQITVAMFGYLHDLYGIGARTFAAIPKKEWCRIAFIVNEYSWTIHINCASNWNQPIVATYNAPNYFYSYDELGTFVIGGTDIVPSFRGFIGQMDVYRRVALTYEQLPKRFDLSSMPFVPSILQDSPQCQRHMRSFKQCLEQYDLFSARLQDKLTCTAQPYRLKTTPQHCLLVRTWKKQMMSTNDVRYRTFRALRRQQVNSTTDVGNKLYELAVKLLESDNLDLVCDRVIAWSEQAICYGHPAAHSLLAVFHQFGLCGLKRNSTRALELFFSGALRHDRLSLLALGHRHLYGLDNVPKDYDAAYVYYREMALKAKNEFYSPKSGEAAMEYIRLTDDKLIGELTFDKSDSFYWLKQQAIRGVASAQNRLGELMYAGSNGLTRNIQAAVEYFRLGAAQHDPNSHFGYGLALLNGQGTKKNVTEAIRQIEQAVEHGYLGAQVALGFHAYEIEKNYTKAAYYWQNCFDKTYDIHCAHNLGVMWTAGHYPPQYVADHARAWGYFSFAAQRGQIDSKLVVSYHNARGGHPVIIRDPWLGAIWSRHVAQDSSGLGTIVRRALEAYRDRRWQTAFLFYLQAVIAGNELGYFNAGYLCKEFKNETLFNCVEDFLNMYLMMHDNNINTDSYALLTVGEYYQSKKVNLTKAMQLYVQLYQTGNPQGLYNLAQMEEEHELNHTNWDKFDIRFDESTASDRYRRLQTIYQHCRSLNTDKSDESYIPCTLAYLRISAIIFYQEHFKLLVTIILLFITTFLFFYAV</sequence>
<dbReference type="Proteomes" id="UP000663828">
    <property type="component" value="Unassembled WGS sequence"/>
</dbReference>
<name>A0A814HPA8_ADIRI</name>
<dbReference type="EMBL" id="CAJNOJ010000065">
    <property type="protein sequence ID" value="CAF1012850.1"/>
    <property type="molecule type" value="Genomic_DNA"/>
</dbReference>
<dbReference type="Gene3D" id="1.25.40.10">
    <property type="entry name" value="Tetratricopeptide repeat domain"/>
    <property type="match status" value="3"/>
</dbReference>
<dbReference type="InterPro" id="IPR006597">
    <property type="entry name" value="Sel1-like"/>
</dbReference>
<feature type="chain" id="PRO_5036224685" evidence="2">
    <location>
        <begin position="21"/>
        <end position="1022"/>
    </location>
</feature>
<accession>A0A814HPA8</accession>
<feature type="transmembrane region" description="Helical" evidence="1">
    <location>
        <begin position="1002"/>
        <end position="1021"/>
    </location>
</feature>
<dbReference type="EMBL" id="CAJNOR010000799">
    <property type="protein sequence ID" value="CAF1010173.1"/>
    <property type="molecule type" value="Genomic_DNA"/>
</dbReference>
<evidence type="ECO:0000256" key="1">
    <source>
        <dbReference type="SAM" id="Phobius"/>
    </source>
</evidence>
<evidence type="ECO:0000313" key="4">
    <source>
        <dbReference type="EMBL" id="CAF1012850.1"/>
    </source>
</evidence>
<dbReference type="SUPFAM" id="SSF49899">
    <property type="entry name" value="Concanavalin A-like lectins/glucanases"/>
    <property type="match status" value="1"/>
</dbReference>
<evidence type="ECO:0000313" key="6">
    <source>
        <dbReference type="Proteomes" id="UP000663852"/>
    </source>
</evidence>
<evidence type="ECO:0000256" key="2">
    <source>
        <dbReference type="SAM" id="SignalP"/>
    </source>
</evidence>
<gene>
    <name evidence="4" type="ORF">EDS130_LOCUS15485</name>
    <name evidence="3" type="ORF">XAT740_LOCUS13678</name>
</gene>
<dbReference type="Pfam" id="PF08238">
    <property type="entry name" value="Sel1"/>
    <property type="match status" value="6"/>
</dbReference>
<comment type="caution">
    <text evidence="4">The sequence shown here is derived from an EMBL/GenBank/DDBJ whole genome shotgun (WGS) entry which is preliminary data.</text>
</comment>
<dbReference type="PANTHER" id="PTHR44444:SF6">
    <property type="entry name" value="LAMININ G DOMAIN-CONTAINING PROTEIN"/>
    <property type="match status" value="1"/>
</dbReference>
<dbReference type="SUPFAM" id="SSF81901">
    <property type="entry name" value="HCP-like"/>
    <property type="match status" value="3"/>
</dbReference>
<dbReference type="AlphaFoldDB" id="A0A814HPA8"/>